<dbReference type="GO" id="GO:0008168">
    <property type="term" value="F:methyltransferase activity"/>
    <property type="evidence" value="ECO:0007669"/>
    <property type="project" value="UniProtKB-KW"/>
</dbReference>
<dbReference type="InterPro" id="IPR029063">
    <property type="entry name" value="SAM-dependent_MTases_sf"/>
</dbReference>
<organism evidence="3">
    <name type="scientific">Selaginella moellendorffii</name>
    <name type="common">Spikemoss</name>
    <dbReference type="NCBI Taxonomy" id="88036"/>
    <lineage>
        <taxon>Eukaryota</taxon>
        <taxon>Viridiplantae</taxon>
        <taxon>Streptophyta</taxon>
        <taxon>Embryophyta</taxon>
        <taxon>Tracheophyta</taxon>
        <taxon>Lycopodiopsida</taxon>
        <taxon>Selaginellales</taxon>
        <taxon>Selaginellaceae</taxon>
        <taxon>Selaginella</taxon>
    </lineage>
</organism>
<dbReference type="EMBL" id="GL377568">
    <property type="protein sequence ID" value="EFJ35307.1"/>
    <property type="molecule type" value="Genomic_DNA"/>
</dbReference>
<keyword evidence="3" id="KW-1185">Reference proteome</keyword>
<dbReference type="Gramene" id="EFJ35307">
    <property type="protein sequence ID" value="EFJ35307"/>
    <property type="gene ID" value="SELMODRAFT_80577"/>
</dbReference>
<dbReference type="AlphaFoldDB" id="D8QWX2"/>
<sequence>MESSRPLVLEPFGVLHPILQKLPEFLVRRLIRRGVATQLRYLYGLSAEEQLQGLVNFVQNAKKMPVMEAGGSFRDELYDVDFFKLLLGKHLKYSCLLYEDPSFTDEQAEEAMFKLCCDRARIQDGQRILDLGGGYGGLAMYTAQKFPSCQITSIADSRVQTEHIQEECRKRGLVNVEAIDCDITSTKITQTFDRIFCIGVFEHMINYQKFMKIVSDLTSEGGLLFVEHVCHKLFAYRTVNARNILSFSLLTTGNRMLADALPLYFQDDFVILDHWRVNGTHQGRSCEAWMRNLDAKFDQVSALFAKAYGEDNASKRLAGFKSNLLVGAEMFSYNNGQEWFVSHKLFQKRA</sequence>
<evidence type="ECO:0000313" key="3">
    <source>
        <dbReference type="Proteomes" id="UP000001514"/>
    </source>
</evidence>
<comment type="similarity">
    <text evidence="1">Belongs to the CFA/CMAS family.</text>
</comment>
<dbReference type="InParanoid" id="D8QWX2"/>
<evidence type="ECO:0008006" key="4">
    <source>
        <dbReference type="Google" id="ProtNLM"/>
    </source>
</evidence>
<evidence type="ECO:0000256" key="1">
    <source>
        <dbReference type="ARBA" id="ARBA00010815"/>
    </source>
</evidence>
<dbReference type="Proteomes" id="UP000001514">
    <property type="component" value="Unassembled WGS sequence"/>
</dbReference>
<name>D8QWX2_SELML</name>
<dbReference type="HOGENOM" id="CLU_045794_0_0_1"/>
<dbReference type="KEGG" id="smo:SELMODRAFT_80577"/>
<evidence type="ECO:0000313" key="2">
    <source>
        <dbReference type="EMBL" id="EFJ35307.1"/>
    </source>
</evidence>
<accession>D8QWX2</accession>
<dbReference type="Pfam" id="PF02353">
    <property type="entry name" value="CMAS"/>
    <property type="match status" value="1"/>
</dbReference>
<gene>
    <name evidence="2" type="ORF">SELMODRAFT_80577</name>
</gene>
<proteinExistence type="inferred from homology"/>
<dbReference type="eggNOG" id="ENOG502QQW3">
    <property type="taxonomic scope" value="Eukaryota"/>
</dbReference>
<dbReference type="GO" id="GO:0032259">
    <property type="term" value="P:methylation"/>
    <property type="evidence" value="ECO:0007669"/>
    <property type="project" value="UniProtKB-KW"/>
</dbReference>
<dbReference type="PANTHER" id="PTHR43832">
    <property type="match status" value="1"/>
</dbReference>
<dbReference type="SUPFAM" id="SSF53335">
    <property type="entry name" value="S-adenosyl-L-methionine-dependent methyltransferases"/>
    <property type="match status" value="1"/>
</dbReference>
<protein>
    <recommendedName>
        <fullName evidence="4">Methyltransferase domain-containing protein</fullName>
    </recommendedName>
</protein>
<dbReference type="PANTHER" id="PTHR43832:SF1">
    <property type="entry name" value="S-ADENOSYL-L-METHIONINE-DEPENDENT METHYLTRANSFERASES SUPERFAMILY PROTEIN"/>
    <property type="match status" value="1"/>
</dbReference>
<reference evidence="2 3" key="1">
    <citation type="journal article" date="2011" name="Science">
        <title>The Selaginella genome identifies genetic changes associated with the evolution of vascular plants.</title>
        <authorList>
            <person name="Banks J.A."/>
            <person name="Nishiyama T."/>
            <person name="Hasebe M."/>
            <person name="Bowman J.L."/>
            <person name="Gribskov M."/>
            <person name="dePamphilis C."/>
            <person name="Albert V.A."/>
            <person name="Aono N."/>
            <person name="Aoyama T."/>
            <person name="Ambrose B.A."/>
            <person name="Ashton N.W."/>
            <person name="Axtell M.J."/>
            <person name="Barker E."/>
            <person name="Barker M.S."/>
            <person name="Bennetzen J.L."/>
            <person name="Bonawitz N.D."/>
            <person name="Chapple C."/>
            <person name="Cheng C."/>
            <person name="Correa L.G."/>
            <person name="Dacre M."/>
            <person name="DeBarry J."/>
            <person name="Dreyer I."/>
            <person name="Elias M."/>
            <person name="Engstrom E.M."/>
            <person name="Estelle M."/>
            <person name="Feng L."/>
            <person name="Finet C."/>
            <person name="Floyd S.K."/>
            <person name="Frommer W.B."/>
            <person name="Fujita T."/>
            <person name="Gramzow L."/>
            <person name="Gutensohn M."/>
            <person name="Harholt J."/>
            <person name="Hattori M."/>
            <person name="Heyl A."/>
            <person name="Hirai T."/>
            <person name="Hiwatashi Y."/>
            <person name="Ishikawa M."/>
            <person name="Iwata M."/>
            <person name="Karol K.G."/>
            <person name="Koehler B."/>
            <person name="Kolukisaoglu U."/>
            <person name="Kubo M."/>
            <person name="Kurata T."/>
            <person name="Lalonde S."/>
            <person name="Li K."/>
            <person name="Li Y."/>
            <person name="Litt A."/>
            <person name="Lyons E."/>
            <person name="Manning G."/>
            <person name="Maruyama T."/>
            <person name="Michael T.P."/>
            <person name="Mikami K."/>
            <person name="Miyazaki S."/>
            <person name="Morinaga S."/>
            <person name="Murata T."/>
            <person name="Mueller-Roeber B."/>
            <person name="Nelson D.R."/>
            <person name="Obara M."/>
            <person name="Oguri Y."/>
            <person name="Olmstead R.G."/>
            <person name="Onodera N."/>
            <person name="Petersen B.L."/>
            <person name="Pils B."/>
            <person name="Prigge M."/>
            <person name="Rensing S.A."/>
            <person name="Riano-Pachon D.M."/>
            <person name="Roberts A.W."/>
            <person name="Sato Y."/>
            <person name="Scheller H.V."/>
            <person name="Schulz B."/>
            <person name="Schulz C."/>
            <person name="Shakirov E.V."/>
            <person name="Shibagaki N."/>
            <person name="Shinohara N."/>
            <person name="Shippen D.E."/>
            <person name="Soerensen I."/>
            <person name="Sotooka R."/>
            <person name="Sugimoto N."/>
            <person name="Sugita M."/>
            <person name="Sumikawa N."/>
            <person name="Tanurdzic M."/>
            <person name="Theissen G."/>
            <person name="Ulvskov P."/>
            <person name="Wakazuki S."/>
            <person name="Weng J.K."/>
            <person name="Willats W.W."/>
            <person name="Wipf D."/>
            <person name="Wolf P.G."/>
            <person name="Yang L."/>
            <person name="Zimmer A.D."/>
            <person name="Zhu Q."/>
            <person name="Mitros T."/>
            <person name="Hellsten U."/>
            <person name="Loque D."/>
            <person name="Otillar R."/>
            <person name="Salamov A."/>
            <person name="Schmutz J."/>
            <person name="Shapiro H."/>
            <person name="Lindquist E."/>
            <person name="Lucas S."/>
            <person name="Rokhsar D."/>
            <person name="Grigoriev I.V."/>
        </authorList>
    </citation>
    <scope>NUCLEOTIDE SEQUENCE [LARGE SCALE GENOMIC DNA]</scope>
</reference>
<dbReference type="Gene3D" id="3.40.50.150">
    <property type="entry name" value="Vaccinia Virus protein VP39"/>
    <property type="match status" value="1"/>
</dbReference>